<name>A0AAV5FUU0_ELECO</name>
<evidence type="ECO:0000313" key="2">
    <source>
        <dbReference type="Proteomes" id="UP001054889"/>
    </source>
</evidence>
<dbReference type="EMBL" id="BQKI01000097">
    <property type="protein sequence ID" value="GJN38528.1"/>
    <property type="molecule type" value="Genomic_DNA"/>
</dbReference>
<comment type="caution">
    <text evidence="1">The sequence shown here is derived from an EMBL/GenBank/DDBJ whole genome shotgun (WGS) entry which is preliminary data.</text>
</comment>
<dbReference type="Proteomes" id="UP001054889">
    <property type="component" value="Unassembled WGS sequence"/>
</dbReference>
<evidence type="ECO:0000313" key="1">
    <source>
        <dbReference type="EMBL" id="GJN38528.1"/>
    </source>
</evidence>
<accession>A0AAV5FUU0</accession>
<dbReference type="AlphaFoldDB" id="A0AAV5FUU0"/>
<gene>
    <name evidence="1" type="primary">gb27580</name>
    <name evidence="1" type="ORF">PR202_gb27580</name>
</gene>
<sequence>MTTDLSNRCLLAASRRRQACLNLRPSAMKPWFPGGSRNPASALVKQAKYNTSTTQCGQERLIL</sequence>
<keyword evidence="2" id="KW-1185">Reference proteome</keyword>
<reference evidence="1" key="2">
    <citation type="submission" date="2021-12" db="EMBL/GenBank/DDBJ databases">
        <title>Resequencing data analysis of finger millet.</title>
        <authorList>
            <person name="Hatakeyama M."/>
            <person name="Aluri S."/>
            <person name="Balachadran M.T."/>
            <person name="Sivarajan S.R."/>
            <person name="Poveda L."/>
            <person name="Shimizu-Inatsugi R."/>
            <person name="Schlapbach R."/>
            <person name="Sreeman S.M."/>
            <person name="Shimizu K.K."/>
        </authorList>
    </citation>
    <scope>NUCLEOTIDE SEQUENCE</scope>
</reference>
<proteinExistence type="predicted"/>
<organism evidence="1 2">
    <name type="scientific">Eleusine coracana subsp. coracana</name>
    <dbReference type="NCBI Taxonomy" id="191504"/>
    <lineage>
        <taxon>Eukaryota</taxon>
        <taxon>Viridiplantae</taxon>
        <taxon>Streptophyta</taxon>
        <taxon>Embryophyta</taxon>
        <taxon>Tracheophyta</taxon>
        <taxon>Spermatophyta</taxon>
        <taxon>Magnoliopsida</taxon>
        <taxon>Liliopsida</taxon>
        <taxon>Poales</taxon>
        <taxon>Poaceae</taxon>
        <taxon>PACMAD clade</taxon>
        <taxon>Chloridoideae</taxon>
        <taxon>Cynodonteae</taxon>
        <taxon>Eleusininae</taxon>
        <taxon>Eleusine</taxon>
    </lineage>
</organism>
<protein>
    <submittedName>
        <fullName evidence="1">Uncharacterized protein</fullName>
    </submittedName>
</protein>
<reference evidence="1" key="1">
    <citation type="journal article" date="2018" name="DNA Res.">
        <title>Multiple hybrid de novo genome assembly of finger millet, an orphan allotetraploid crop.</title>
        <authorList>
            <person name="Hatakeyama M."/>
            <person name="Aluri S."/>
            <person name="Balachadran M.T."/>
            <person name="Sivarajan S.R."/>
            <person name="Patrignani A."/>
            <person name="Gruter S."/>
            <person name="Poveda L."/>
            <person name="Shimizu-Inatsugi R."/>
            <person name="Baeten J."/>
            <person name="Francoijs K.J."/>
            <person name="Nataraja K.N."/>
            <person name="Reddy Y.A.N."/>
            <person name="Phadnis S."/>
            <person name="Ravikumar R.L."/>
            <person name="Schlapbach R."/>
            <person name="Sreeman S.M."/>
            <person name="Shimizu K.K."/>
        </authorList>
    </citation>
    <scope>NUCLEOTIDE SEQUENCE</scope>
</reference>